<evidence type="ECO:0000313" key="7">
    <source>
        <dbReference type="EMBL" id="OPX55317.1"/>
    </source>
</evidence>
<dbReference type="GO" id="GO:0003700">
    <property type="term" value="F:DNA-binding transcription factor activity"/>
    <property type="evidence" value="ECO:0007669"/>
    <property type="project" value="InterPro"/>
</dbReference>
<dbReference type="InterPro" id="IPR036388">
    <property type="entry name" value="WH-like_DNA-bd_sf"/>
</dbReference>
<dbReference type="Pfam" id="PF00155">
    <property type="entry name" value="Aminotran_1_2"/>
    <property type="match status" value="1"/>
</dbReference>
<organism evidence="7 8">
    <name type="scientific">Oceanospirillum multiglobuliferum</name>
    <dbReference type="NCBI Taxonomy" id="64969"/>
    <lineage>
        <taxon>Bacteria</taxon>
        <taxon>Pseudomonadati</taxon>
        <taxon>Pseudomonadota</taxon>
        <taxon>Gammaproteobacteria</taxon>
        <taxon>Oceanospirillales</taxon>
        <taxon>Oceanospirillaceae</taxon>
        <taxon>Oceanospirillum</taxon>
    </lineage>
</organism>
<name>A0A1T4PUT6_9GAMM</name>
<evidence type="ECO:0000256" key="5">
    <source>
        <dbReference type="ARBA" id="ARBA00023163"/>
    </source>
</evidence>
<dbReference type="Gene3D" id="3.90.1150.10">
    <property type="entry name" value="Aspartate Aminotransferase, domain 1"/>
    <property type="match status" value="1"/>
</dbReference>
<evidence type="ECO:0000256" key="1">
    <source>
        <dbReference type="ARBA" id="ARBA00005384"/>
    </source>
</evidence>
<accession>A0A1T4PUT6</accession>
<dbReference type="PROSITE" id="PS50949">
    <property type="entry name" value="HTH_GNTR"/>
    <property type="match status" value="1"/>
</dbReference>
<dbReference type="InterPro" id="IPR051446">
    <property type="entry name" value="HTH_trans_reg/aminotransferase"/>
</dbReference>
<proteinExistence type="inferred from homology"/>
<dbReference type="Gene3D" id="3.40.640.10">
    <property type="entry name" value="Type I PLP-dependent aspartate aminotransferase-like (Major domain)"/>
    <property type="match status" value="1"/>
</dbReference>
<dbReference type="InterPro" id="IPR000524">
    <property type="entry name" value="Tscrpt_reg_HTH_GntR"/>
</dbReference>
<dbReference type="SUPFAM" id="SSF53383">
    <property type="entry name" value="PLP-dependent transferases"/>
    <property type="match status" value="1"/>
</dbReference>
<evidence type="ECO:0000256" key="3">
    <source>
        <dbReference type="ARBA" id="ARBA00023015"/>
    </source>
</evidence>
<comment type="similarity">
    <text evidence="1">In the C-terminal section; belongs to the class-I pyridoxal-phosphate-dependent aminotransferase family.</text>
</comment>
<dbReference type="RefSeq" id="WP_078745227.1">
    <property type="nucleotide sequence ID" value="NZ_FUXG01000009.1"/>
</dbReference>
<evidence type="ECO:0000256" key="4">
    <source>
        <dbReference type="ARBA" id="ARBA00023125"/>
    </source>
</evidence>
<dbReference type="SMART" id="SM00345">
    <property type="entry name" value="HTH_GNTR"/>
    <property type="match status" value="1"/>
</dbReference>
<dbReference type="Proteomes" id="UP000191418">
    <property type="component" value="Unassembled WGS sequence"/>
</dbReference>
<dbReference type="InterPro" id="IPR015421">
    <property type="entry name" value="PyrdxlP-dep_Trfase_major"/>
</dbReference>
<keyword evidence="3" id="KW-0805">Transcription regulation</keyword>
<feature type="domain" description="HTH gntR-type" evidence="6">
    <location>
        <begin position="3"/>
        <end position="71"/>
    </location>
</feature>
<dbReference type="OrthoDB" id="9804020at2"/>
<keyword evidence="4" id="KW-0238">DNA-binding</keyword>
<evidence type="ECO:0000256" key="2">
    <source>
        <dbReference type="ARBA" id="ARBA00022898"/>
    </source>
</evidence>
<dbReference type="PANTHER" id="PTHR46577:SF2">
    <property type="entry name" value="TRANSCRIPTIONAL REGULATORY PROTEIN"/>
    <property type="match status" value="1"/>
</dbReference>
<keyword evidence="2" id="KW-0663">Pyridoxal phosphate</keyword>
<dbReference type="Pfam" id="PF00392">
    <property type="entry name" value="GntR"/>
    <property type="match status" value="1"/>
</dbReference>
<reference evidence="7 8" key="1">
    <citation type="submission" date="2017-01" db="EMBL/GenBank/DDBJ databases">
        <title>Genome Sequencing of a Marine Spirillum, Oceanospirillum multiglobuliferum ATCC 33336, from Japan.</title>
        <authorList>
            <person name="Carney J.G."/>
            <person name="Trachtenberg A.M."/>
            <person name="Rheaume B.A."/>
            <person name="Linnane J.D."/>
            <person name="Pitts N.L."/>
            <person name="Mykles D.L."/>
            <person name="Maclea K.S."/>
        </authorList>
    </citation>
    <scope>NUCLEOTIDE SEQUENCE [LARGE SCALE GENOMIC DNA]</scope>
    <source>
        <strain evidence="7 8">ATCC 33336</strain>
    </source>
</reference>
<keyword evidence="8" id="KW-1185">Reference proteome</keyword>
<dbReference type="InterPro" id="IPR015424">
    <property type="entry name" value="PyrdxlP-dep_Trfase"/>
</dbReference>
<dbReference type="STRING" id="64969.SAMN02745127_01631"/>
<protein>
    <recommendedName>
        <fullName evidence="6">HTH gntR-type domain-containing protein</fullName>
    </recommendedName>
</protein>
<dbReference type="CDD" id="cd00609">
    <property type="entry name" value="AAT_like"/>
    <property type="match status" value="1"/>
</dbReference>
<dbReference type="PANTHER" id="PTHR46577">
    <property type="entry name" value="HTH-TYPE TRANSCRIPTIONAL REGULATORY PROTEIN GABR"/>
    <property type="match status" value="1"/>
</dbReference>
<evidence type="ECO:0000313" key="8">
    <source>
        <dbReference type="Proteomes" id="UP000191418"/>
    </source>
</evidence>
<dbReference type="InterPro" id="IPR015422">
    <property type="entry name" value="PyrdxlP-dep_Trfase_small"/>
</dbReference>
<keyword evidence="5" id="KW-0804">Transcription</keyword>
<dbReference type="EMBL" id="MTSM01000010">
    <property type="protein sequence ID" value="OPX55317.1"/>
    <property type="molecule type" value="Genomic_DNA"/>
</dbReference>
<dbReference type="InterPro" id="IPR036390">
    <property type="entry name" value="WH_DNA-bd_sf"/>
</dbReference>
<dbReference type="AlphaFoldDB" id="A0A1T4PUT6"/>
<dbReference type="GO" id="GO:0003677">
    <property type="term" value="F:DNA binding"/>
    <property type="evidence" value="ECO:0007669"/>
    <property type="project" value="UniProtKB-KW"/>
</dbReference>
<evidence type="ECO:0000259" key="6">
    <source>
        <dbReference type="PROSITE" id="PS50949"/>
    </source>
</evidence>
<dbReference type="CDD" id="cd07377">
    <property type="entry name" value="WHTH_GntR"/>
    <property type="match status" value="1"/>
</dbReference>
<gene>
    <name evidence="7" type="ORF">BTE48_09105</name>
</gene>
<comment type="caution">
    <text evidence="7">The sequence shown here is derived from an EMBL/GenBank/DDBJ whole genome shotgun (WGS) entry which is preliminary data.</text>
</comment>
<dbReference type="InterPro" id="IPR004839">
    <property type="entry name" value="Aminotransferase_I/II_large"/>
</dbReference>
<sequence>MKIYRYEALENELREQLLNGRYRNGERLPSIRTLCADYGVSKATVLHALHRLESDQWVVAQPKSGYFVQLPTIKSPKPNKVDTPVAPAPVTVPAIFRDIMGRSAAFDILPADGFAESSQHLVLLNRLISRRLRTHPEQKANYYDEPAGKIGLREALTELYRQRLLNTTPEEICITSGCQHALFLALMATCKRGDTVAVESPAFYGVLQIMEQLELNIIEISADAEMGLDVTELAEKISRWPIKACVVSPNFGTPTGSQMPLASRQRLLQLALQHQFYVIEDDIYGDLAFGSESPAPLKALDEHQQVILCGSFSKSLSRDLRIGWIMGAALQDKLVQLKLITQLASPQAVQGGLAQFIAEGHYRRYVAQYKQRLREQRDQLLYELKQHWGDKISYSQPKGGLCLWVELPAHIDTQISYQGLLEQGVVLTPGVLFSAHGLYHNYLRISFSQPLTTRRRAALHQLFQALL</sequence>
<dbReference type="SUPFAM" id="SSF46785">
    <property type="entry name" value="Winged helix' DNA-binding domain"/>
    <property type="match status" value="1"/>
</dbReference>
<dbReference type="GO" id="GO:0030170">
    <property type="term" value="F:pyridoxal phosphate binding"/>
    <property type="evidence" value="ECO:0007669"/>
    <property type="project" value="InterPro"/>
</dbReference>
<dbReference type="Gene3D" id="1.10.10.10">
    <property type="entry name" value="Winged helix-like DNA-binding domain superfamily/Winged helix DNA-binding domain"/>
    <property type="match status" value="1"/>
</dbReference>